<dbReference type="STRING" id="744872.Spica_2493"/>
<dbReference type="SUPFAM" id="SSF56436">
    <property type="entry name" value="C-type lectin-like"/>
    <property type="match status" value="1"/>
</dbReference>
<dbReference type="AlphaFoldDB" id="F8F4F1"/>
<feature type="domain" description="Sulfatase-modifying factor enzyme-like" evidence="1">
    <location>
        <begin position="31"/>
        <end position="271"/>
    </location>
</feature>
<reference evidence="3" key="1">
    <citation type="journal article" date="2013" name="Stand. Genomic Sci.">
        <title>Genome sequence of the thermophilic fresh-water bacterium Spirochaeta caldaria type strain (H1(T)), reclassification of Spirochaeta caldaria, Spirochaeta stenostrepta, and Spirochaeta zuelzerae in the genus Treponema as Treponema caldaria comb. nov., Treponema stenostrepta comb. nov., and Treponema zuelzerae comb. nov., and emendation of the genus Treponema.</title>
        <authorList>
            <person name="Abt B."/>
            <person name="Goker M."/>
            <person name="Scheuner C."/>
            <person name="Han C."/>
            <person name="Lu M."/>
            <person name="Misra M."/>
            <person name="Lapidus A."/>
            <person name="Nolan M."/>
            <person name="Lucas S."/>
            <person name="Hammon N."/>
            <person name="Deshpande S."/>
            <person name="Cheng J.F."/>
            <person name="Tapia R."/>
            <person name="Goodwin L.A."/>
            <person name="Pitluck S."/>
            <person name="Liolios K."/>
            <person name="Pagani I."/>
            <person name="Ivanova N."/>
            <person name="Mavromatis K."/>
            <person name="Mikhailova N."/>
            <person name="Huntemann M."/>
            <person name="Pati A."/>
            <person name="Chen A."/>
            <person name="Palaniappan K."/>
            <person name="Land M."/>
            <person name="Hauser L."/>
            <person name="Jeffries C.D."/>
            <person name="Rohde M."/>
            <person name="Spring S."/>
            <person name="Gronow S."/>
            <person name="Detter J.C."/>
            <person name="Bristow J."/>
            <person name="Eisen J.A."/>
            <person name="Markowitz V."/>
            <person name="Hugenholtz P."/>
            <person name="Kyrpides N.C."/>
            <person name="Woyke T."/>
            <person name="Klenk H.P."/>
        </authorList>
    </citation>
    <scope>NUCLEOTIDE SEQUENCE</scope>
    <source>
        <strain evidence="3">ATCC 51460 / DSM 7334 / H1</strain>
    </source>
</reference>
<dbReference type="GO" id="GO:0120147">
    <property type="term" value="F:formylglycine-generating oxidase activity"/>
    <property type="evidence" value="ECO:0007669"/>
    <property type="project" value="TreeGrafter"/>
</dbReference>
<dbReference type="eggNOG" id="COG1262">
    <property type="taxonomic scope" value="Bacteria"/>
</dbReference>
<protein>
    <submittedName>
        <fullName evidence="2">Sulphatase-modifying factor protein</fullName>
    </submittedName>
</protein>
<dbReference type="KEGG" id="scd:Spica_2493"/>
<dbReference type="OrthoDB" id="9812707at2"/>
<dbReference type="HOGENOM" id="CLU_012431_2_2_12"/>
<gene>
    <name evidence="2" type="ordered locus">Spica_2493</name>
</gene>
<dbReference type="Proteomes" id="UP000000503">
    <property type="component" value="Chromosome"/>
</dbReference>
<organism evidence="2 3">
    <name type="scientific">Gracilinema caldarium (strain ATCC 51460 / DSM 7334 / H1)</name>
    <name type="common">Treponema caldarium</name>
    <dbReference type="NCBI Taxonomy" id="744872"/>
    <lineage>
        <taxon>Bacteria</taxon>
        <taxon>Pseudomonadati</taxon>
        <taxon>Spirochaetota</taxon>
        <taxon>Spirochaetia</taxon>
        <taxon>Spirochaetales</taxon>
        <taxon>Breznakiellaceae</taxon>
        <taxon>Gracilinema</taxon>
    </lineage>
</organism>
<name>F8F4F1_GRAC1</name>
<accession>F8F4F1</accession>
<evidence type="ECO:0000259" key="1">
    <source>
        <dbReference type="Pfam" id="PF03781"/>
    </source>
</evidence>
<dbReference type="InterPro" id="IPR042095">
    <property type="entry name" value="SUMF_sf"/>
</dbReference>
<dbReference type="InterPro" id="IPR051043">
    <property type="entry name" value="Sulfatase_Mod_Factor_Kinase"/>
</dbReference>
<dbReference type="EMBL" id="CP002868">
    <property type="protein sequence ID" value="AEJ20598.1"/>
    <property type="molecule type" value="Genomic_DNA"/>
</dbReference>
<dbReference type="Pfam" id="PF03781">
    <property type="entry name" value="FGE-sulfatase"/>
    <property type="match status" value="1"/>
</dbReference>
<dbReference type="Gene3D" id="3.90.1580.10">
    <property type="entry name" value="paralog of FGE (formylglycine-generating enzyme)"/>
    <property type="match status" value="1"/>
</dbReference>
<proteinExistence type="predicted"/>
<evidence type="ECO:0000313" key="3">
    <source>
        <dbReference type="Proteomes" id="UP000000503"/>
    </source>
</evidence>
<dbReference type="RefSeq" id="WP_013969877.1">
    <property type="nucleotide sequence ID" value="NC_015732.1"/>
</dbReference>
<keyword evidence="3" id="KW-1185">Reference proteome</keyword>
<sequence>MVLLKYKIYLRVMVLFFICLVPVRLAAQTLNMIFVKGGTFWQGSNEAPYSANERPHKTTVNSFYISNTEITQAQWQEVMGTNPSKFPGKDRPVEYVSWYDAIQFCNTLSLKEGLIPTYKIDGTKVEWDKTANGYRLPTEAEWEYAARGGQIGAITDEPLSKAPYAGTDSSAASVGWYETNSGKSTKPVAQKAPNALGLYDMSGNVWEWCWDWYGAYPKEEVVNPDGSQNQTGQKVLRGGSWFTPEKLLRTTYRYWNVPTFKVNSVGFRIARNAGAQDGDEFALPGGLNLFEALSPPEQKR</sequence>
<dbReference type="InterPro" id="IPR005532">
    <property type="entry name" value="SUMF_dom"/>
</dbReference>
<dbReference type="PANTHER" id="PTHR23150">
    <property type="entry name" value="SULFATASE MODIFYING FACTOR 1, 2"/>
    <property type="match status" value="1"/>
</dbReference>
<dbReference type="PANTHER" id="PTHR23150:SF19">
    <property type="entry name" value="FORMYLGLYCINE-GENERATING ENZYME"/>
    <property type="match status" value="1"/>
</dbReference>
<dbReference type="InterPro" id="IPR016187">
    <property type="entry name" value="CTDL_fold"/>
</dbReference>
<evidence type="ECO:0000313" key="2">
    <source>
        <dbReference type="EMBL" id="AEJ20598.1"/>
    </source>
</evidence>